<keyword evidence="2 3" id="KW-0347">Helicase</keyword>
<keyword evidence="2 3" id="KW-0067">ATP-binding</keyword>
<evidence type="ECO:0000313" key="1">
    <source>
        <dbReference type="Proteomes" id="UP000694864"/>
    </source>
</evidence>
<reference evidence="1" key="2">
    <citation type="journal article" date="2014" name="Nat. Commun.">
        <title>The emerging biofuel crop Camelina sativa retains a highly undifferentiated hexaploid genome structure.</title>
        <authorList>
            <person name="Kagale S."/>
            <person name="Koh C."/>
            <person name="Nixon J."/>
            <person name="Bollina V."/>
            <person name="Clarke W.E."/>
            <person name="Tuteja R."/>
            <person name="Spillane C."/>
            <person name="Robinson S.J."/>
            <person name="Links M.G."/>
            <person name="Clarke C."/>
            <person name="Higgins E.E."/>
            <person name="Huebert T."/>
            <person name="Sharpe A.G."/>
            <person name="Parkin I.A."/>
        </authorList>
    </citation>
    <scope>NUCLEOTIDE SEQUENCE [LARGE SCALE GENOMIC DNA]</scope>
    <source>
        <strain evidence="1">r\DH55</strain>
    </source>
</reference>
<protein>
    <submittedName>
        <fullName evidence="2 3">Probable pre-mRNA-splicing factor ATP-dependent RNA helicase DEAH6</fullName>
    </submittedName>
</protein>
<evidence type="ECO:0000313" key="3">
    <source>
        <dbReference type="RefSeq" id="XP_010505035.1"/>
    </source>
</evidence>
<dbReference type="GeneID" id="104781935"/>
<reference evidence="1" key="1">
    <citation type="journal article" date="1997" name="Nucleic Acids Res.">
        <title>tRNAscan-SE: a program for improved detection of transfer RNA genes in genomic sequence.</title>
        <authorList>
            <person name="Lowe T.M."/>
            <person name="Eddy S.R."/>
        </authorList>
    </citation>
    <scope>NUCLEOTIDE SEQUENCE [LARGE SCALE GENOMIC DNA]</scope>
    <source>
        <strain evidence="1">r\DH55</strain>
    </source>
</reference>
<dbReference type="GO" id="GO:0004386">
    <property type="term" value="F:helicase activity"/>
    <property type="evidence" value="ECO:0007669"/>
    <property type="project" value="UniProtKB-KW"/>
</dbReference>
<sequence length="100" mass="11169">MGSKDLNTWVSDKLMVLLGYSQTDVVKYLIAKAKKSESPDELVGELLDCGLSLSGDTRAFAEEIYARVPRKTTGVNLYQQQEAEAALLLKKQKKKFPFRG</sequence>
<organism evidence="1 3">
    <name type="scientific">Camelina sativa</name>
    <name type="common">False flax</name>
    <name type="synonym">Myagrum sativum</name>
    <dbReference type="NCBI Taxonomy" id="90675"/>
    <lineage>
        <taxon>Eukaryota</taxon>
        <taxon>Viridiplantae</taxon>
        <taxon>Streptophyta</taxon>
        <taxon>Embryophyta</taxon>
        <taxon>Tracheophyta</taxon>
        <taxon>Spermatophyta</taxon>
        <taxon>Magnoliopsida</taxon>
        <taxon>eudicotyledons</taxon>
        <taxon>Gunneridae</taxon>
        <taxon>Pentapetalae</taxon>
        <taxon>rosids</taxon>
        <taxon>malvids</taxon>
        <taxon>Brassicales</taxon>
        <taxon>Brassicaceae</taxon>
        <taxon>Camelineae</taxon>
        <taxon>Camelina</taxon>
    </lineage>
</organism>
<dbReference type="GeneID" id="104781934"/>
<name>A0ABM0YRZ1_CAMSA</name>
<gene>
    <name evidence="3" type="primary">LOC104781935</name>
    <name evidence="2" type="synonym">LOC104781934</name>
</gene>
<keyword evidence="2 3" id="KW-0378">Hydrolase</keyword>
<dbReference type="RefSeq" id="XP_010505035.1">
    <property type="nucleotide sequence ID" value="XM_010506733.2"/>
</dbReference>
<keyword evidence="2 3" id="KW-0547">Nucleotide-binding</keyword>
<proteinExistence type="predicted"/>
<evidence type="ECO:0000313" key="2">
    <source>
        <dbReference type="RefSeq" id="XP_010505034.1"/>
    </source>
</evidence>
<reference evidence="2 3" key="3">
    <citation type="submission" date="2025-05" db="UniProtKB">
        <authorList>
            <consortium name="RefSeq"/>
        </authorList>
    </citation>
    <scope>IDENTIFICATION</scope>
    <source>
        <tissue evidence="2 3">Leaf</tissue>
    </source>
</reference>
<dbReference type="Proteomes" id="UP000694864">
    <property type="component" value="Chromosome 4"/>
</dbReference>
<dbReference type="RefSeq" id="XP_010505034.1">
    <property type="nucleotide sequence ID" value="XM_010506732.2"/>
</dbReference>
<keyword evidence="1" id="KW-1185">Reference proteome</keyword>
<accession>A0ABM0YRZ1</accession>